<dbReference type="InterPro" id="IPR036388">
    <property type="entry name" value="WH-like_DNA-bd_sf"/>
</dbReference>
<evidence type="ECO:0000256" key="3">
    <source>
        <dbReference type="ARBA" id="ARBA00023015"/>
    </source>
</evidence>
<feature type="domain" description="Response regulatory" evidence="8">
    <location>
        <begin position="8"/>
        <end position="122"/>
    </location>
</feature>
<dbReference type="PROSITE" id="PS51755">
    <property type="entry name" value="OMPR_PHOB"/>
    <property type="match status" value="1"/>
</dbReference>
<evidence type="ECO:0000256" key="7">
    <source>
        <dbReference type="PROSITE-ProRule" id="PRU01091"/>
    </source>
</evidence>
<dbReference type="SUPFAM" id="SSF52172">
    <property type="entry name" value="CheY-like"/>
    <property type="match status" value="1"/>
</dbReference>
<dbReference type="InterPro" id="IPR001789">
    <property type="entry name" value="Sig_transdc_resp-reg_receiver"/>
</dbReference>
<evidence type="ECO:0000256" key="5">
    <source>
        <dbReference type="ARBA" id="ARBA00023163"/>
    </source>
</evidence>
<keyword evidence="11" id="KW-1185">Reference proteome</keyword>
<dbReference type="GO" id="GO:0005829">
    <property type="term" value="C:cytosol"/>
    <property type="evidence" value="ECO:0007669"/>
    <property type="project" value="TreeGrafter"/>
</dbReference>
<dbReference type="AlphaFoldDB" id="W5IHK7"/>
<evidence type="ECO:0000256" key="4">
    <source>
        <dbReference type="ARBA" id="ARBA00023125"/>
    </source>
</evidence>
<organism evidence="10 11">
    <name type="scientific">Scardovia inopinata F0304</name>
    <dbReference type="NCBI Taxonomy" id="641146"/>
    <lineage>
        <taxon>Bacteria</taxon>
        <taxon>Bacillati</taxon>
        <taxon>Actinomycetota</taxon>
        <taxon>Actinomycetes</taxon>
        <taxon>Bifidobacteriales</taxon>
        <taxon>Bifidobacteriaceae</taxon>
        <taxon>Scardovia</taxon>
    </lineage>
</organism>
<dbReference type="SMART" id="SM00862">
    <property type="entry name" value="Trans_reg_C"/>
    <property type="match status" value="1"/>
</dbReference>
<keyword evidence="3" id="KW-0805">Transcription regulation</keyword>
<dbReference type="FunFam" id="3.40.50.2300:FF:000001">
    <property type="entry name" value="DNA-binding response regulator PhoB"/>
    <property type="match status" value="1"/>
</dbReference>
<evidence type="ECO:0000259" key="8">
    <source>
        <dbReference type="PROSITE" id="PS50110"/>
    </source>
</evidence>
<evidence type="ECO:0000256" key="6">
    <source>
        <dbReference type="PROSITE-ProRule" id="PRU00169"/>
    </source>
</evidence>
<keyword evidence="2" id="KW-0902">Two-component regulatory system</keyword>
<dbReference type="Proteomes" id="UP000005777">
    <property type="component" value="Unassembled WGS sequence"/>
</dbReference>
<gene>
    <name evidence="10" type="ORF">HMPREF9020_01385</name>
</gene>
<dbReference type="Pfam" id="PF00486">
    <property type="entry name" value="Trans_reg_C"/>
    <property type="match status" value="1"/>
</dbReference>
<reference evidence="10 11" key="1">
    <citation type="submission" date="2012-01" db="EMBL/GenBank/DDBJ databases">
        <title>The Genome Sequence of Scardovia inopinata F0304.</title>
        <authorList>
            <consortium name="The Broad Institute Genome Sequencing Platform"/>
            <person name="Earl A."/>
            <person name="Ward D."/>
            <person name="Feldgarden M."/>
            <person name="Gevers D."/>
            <person name="Izard J."/>
            <person name="Baranova O.V."/>
            <person name="Blanton J.M."/>
            <person name="Tanner A.C."/>
            <person name="Dewhirst F.E."/>
            <person name="Young S.K."/>
            <person name="Zeng Q."/>
            <person name="Gargeya S."/>
            <person name="Fitzgerald M."/>
            <person name="Haas B."/>
            <person name="Abouelleil A."/>
            <person name="Alvarado L."/>
            <person name="Arachchi H.M."/>
            <person name="Berlin A."/>
            <person name="Chapman S.B."/>
            <person name="Gearin G."/>
            <person name="Goldberg J."/>
            <person name="Griggs A."/>
            <person name="Gujja S."/>
            <person name="Hansen M."/>
            <person name="Heiman D."/>
            <person name="Howarth C."/>
            <person name="Larimer J."/>
            <person name="Lui A."/>
            <person name="MacDonald P.J."/>
            <person name="McCowen C."/>
            <person name="Montmayeur A."/>
            <person name="Murphy C."/>
            <person name="Neiman D."/>
            <person name="Pearson M."/>
            <person name="Priest M."/>
            <person name="Roberts A."/>
            <person name="Saif S."/>
            <person name="Shea T."/>
            <person name="Sisk P."/>
            <person name="Stolte C."/>
            <person name="Sykes S."/>
            <person name="Wortman J."/>
            <person name="Nusbaum C."/>
            <person name="Birren B."/>
        </authorList>
    </citation>
    <scope>NUCLEOTIDE SEQUENCE [LARGE SCALE GENOMIC DNA]</scope>
    <source>
        <strain evidence="10 11">F0304</strain>
    </source>
</reference>
<name>W5IHK7_SCAIO</name>
<dbReference type="Gene3D" id="1.10.10.10">
    <property type="entry name" value="Winged helix-like DNA-binding domain superfamily/Winged helix DNA-binding domain"/>
    <property type="match status" value="1"/>
</dbReference>
<evidence type="ECO:0000313" key="11">
    <source>
        <dbReference type="Proteomes" id="UP000005777"/>
    </source>
</evidence>
<dbReference type="GO" id="GO:0000976">
    <property type="term" value="F:transcription cis-regulatory region binding"/>
    <property type="evidence" value="ECO:0007669"/>
    <property type="project" value="TreeGrafter"/>
</dbReference>
<dbReference type="InterPro" id="IPR001867">
    <property type="entry name" value="OmpR/PhoB-type_DNA-bd"/>
</dbReference>
<dbReference type="PROSITE" id="PS50110">
    <property type="entry name" value="RESPONSE_REGULATORY"/>
    <property type="match status" value="1"/>
</dbReference>
<dbReference type="CDD" id="cd00383">
    <property type="entry name" value="trans_reg_C"/>
    <property type="match status" value="1"/>
</dbReference>
<feature type="DNA-binding region" description="OmpR/PhoB-type" evidence="7">
    <location>
        <begin position="132"/>
        <end position="240"/>
    </location>
</feature>
<keyword evidence="1 6" id="KW-0597">Phosphoprotein</keyword>
<proteinExistence type="predicted"/>
<dbReference type="InterPro" id="IPR039420">
    <property type="entry name" value="WalR-like"/>
</dbReference>
<dbReference type="PANTHER" id="PTHR48111:SF28">
    <property type="entry name" value="TRANSCRIPTIONAL REGULATORY PROTEIN TCRX-RELATED"/>
    <property type="match status" value="1"/>
</dbReference>
<dbReference type="RefSeq" id="WP_006293775.1">
    <property type="nucleotide sequence ID" value="NZ_GG770226.1"/>
</dbReference>
<evidence type="ECO:0000259" key="9">
    <source>
        <dbReference type="PROSITE" id="PS51755"/>
    </source>
</evidence>
<feature type="modified residue" description="4-aspartylphosphate" evidence="6">
    <location>
        <position position="57"/>
    </location>
</feature>
<dbReference type="eggNOG" id="COG0745">
    <property type="taxonomic scope" value="Bacteria"/>
</dbReference>
<dbReference type="PANTHER" id="PTHR48111">
    <property type="entry name" value="REGULATOR OF RPOS"/>
    <property type="match status" value="1"/>
</dbReference>
<dbReference type="Pfam" id="PF00072">
    <property type="entry name" value="Response_reg"/>
    <property type="match status" value="1"/>
</dbReference>
<dbReference type="InterPro" id="IPR016032">
    <property type="entry name" value="Sig_transdc_resp-reg_C-effctor"/>
</dbReference>
<dbReference type="SUPFAM" id="SSF46894">
    <property type="entry name" value="C-terminal effector domain of the bipartite response regulators"/>
    <property type="match status" value="1"/>
</dbReference>
<dbReference type="EMBL" id="ADCX01000013">
    <property type="protein sequence ID" value="EFG26301.1"/>
    <property type="molecule type" value="Genomic_DNA"/>
</dbReference>
<protein>
    <submittedName>
        <fullName evidence="10">Uncharacterized protein</fullName>
    </submittedName>
</protein>
<keyword evidence="5" id="KW-0804">Transcription</keyword>
<dbReference type="Gene3D" id="6.10.250.690">
    <property type="match status" value="1"/>
</dbReference>
<dbReference type="FunFam" id="1.10.10.10:FF:000005">
    <property type="entry name" value="Two-component system response regulator"/>
    <property type="match status" value="1"/>
</dbReference>
<dbReference type="Gene3D" id="3.40.50.2300">
    <property type="match status" value="1"/>
</dbReference>
<dbReference type="GO" id="GO:0032993">
    <property type="term" value="C:protein-DNA complex"/>
    <property type="evidence" value="ECO:0007669"/>
    <property type="project" value="TreeGrafter"/>
</dbReference>
<dbReference type="GO" id="GO:0006355">
    <property type="term" value="P:regulation of DNA-templated transcription"/>
    <property type="evidence" value="ECO:0007669"/>
    <property type="project" value="InterPro"/>
</dbReference>
<dbReference type="GO" id="GO:0000156">
    <property type="term" value="F:phosphorelay response regulator activity"/>
    <property type="evidence" value="ECO:0007669"/>
    <property type="project" value="TreeGrafter"/>
</dbReference>
<evidence type="ECO:0000256" key="2">
    <source>
        <dbReference type="ARBA" id="ARBA00023012"/>
    </source>
</evidence>
<dbReference type="InterPro" id="IPR011006">
    <property type="entry name" value="CheY-like_superfamily"/>
</dbReference>
<accession>W5IHK7</accession>
<sequence length="249" mass="28094">MTRTPEATIVVVDDEPSIRDLVSASLHFSGFDVTTATNGTEAIDVIMQTNPDLIVMDVMLPDIDGFTVTRRIRQQGMEAPVLFLTARDDTQDKVMGLTVGGDDYVTKPFSLEEVVARIRAILRRTKEQAEDDPIIRVADLEINEDSHDVTRHGMLIDLSPTEYKLLRYLMDNEGRVLSKAQILDHVWQYDWGGDAAIVESYISYLRKKIDGVVYTDDEGNEQKVAPIIQTKRGMGYMIRAPREQATFAR</sequence>
<dbReference type="SMART" id="SM00448">
    <property type="entry name" value="REC"/>
    <property type="match status" value="1"/>
</dbReference>
<keyword evidence="4 7" id="KW-0238">DNA-binding</keyword>
<comment type="caution">
    <text evidence="10">The sequence shown here is derived from an EMBL/GenBank/DDBJ whole genome shotgun (WGS) entry which is preliminary data.</text>
</comment>
<evidence type="ECO:0000256" key="1">
    <source>
        <dbReference type="ARBA" id="ARBA00022553"/>
    </source>
</evidence>
<evidence type="ECO:0000313" key="10">
    <source>
        <dbReference type="EMBL" id="EFG26301.1"/>
    </source>
</evidence>
<feature type="domain" description="OmpR/PhoB-type" evidence="9">
    <location>
        <begin position="132"/>
        <end position="240"/>
    </location>
</feature>
<dbReference type="HOGENOM" id="CLU_000445_30_1_11"/>